<accession>A0AA42IXI3</accession>
<protein>
    <submittedName>
        <fullName evidence="4">Aldo/keto reductase</fullName>
    </submittedName>
</protein>
<dbReference type="InterPro" id="IPR023210">
    <property type="entry name" value="NADP_OxRdtase_dom"/>
</dbReference>
<feature type="region of interest" description="Disordered" evidence="2">
    <location>
        <begin position="331"/>
        <end position="351"/>
    </location>
</feature>
<dbReference type="GO" id="GO:0016491">
    <property type="term" value="F:oxidoreductase activity"/>
    <property type="evidence" value="ECO:0007669"/>
    <property type="project" value="UniProtKB-KW"/>
</dbReference>
<dbReference type="GO" id="GO:0005829">
    <property type="term" value="C:cytosol"/>
    <property type="evidence" value="ECO:0007669"/>
    <property type="project" value="TreeGrafter"/>
</dbReference>
<dbReference type="RefSeq" id="WP_259249590.1">
    <property type="nucleotide sequence ID" value="NZ_CBFGSQ010000281.1"/>
</dbReference>
<gene>
    <name evidence="4" type="ORF">N5D93_11945</name>
</gene>
<evidence type="ECO:0000313" key="4">
    <source>
        <dbReference type="EMBL" id="MDH0736521.1"/>
    </source>
</evidence>
<dbReference type="EMBL" id="JAOCDZ010000007">
    <property type="protein sequence ID" value="MDH0736521.1"/>
    <property type="molecule type" value="Genomic_DNA"/>
</dbReference>
<organism evidence="4 5">
    <name type="scientific">Achromobacter spanius</name>
    <dbReference type="NCBI Taxonomy" id="217203"/>
    <lineage>
        <taxon>Bacteria</taxon>
        <taxon>Pseudomonadati</taxon>
        <taxon>Pseudomonadota</taxon>
        <taxon>Betaproteobacteria</taxon>
        <taxon>Burkholderiales</taxon>
        <taxon>Alcaligenaceae</taxon>
        <taxon>Achromobacter</taxon>
    </lineage>
</organism>
<dbReference type="AlphaFoldDB" id="A0AA42IXI3"/>
<dbReference type="Proteomes" id="UP001161094">
    <property type="component" value="Unassembled WGS sequence"/>
</dbReference>
<dbReference type="CDD" id="cd19102">
    <property type="entry name" value="AKR_unchar"/>
    <property type="match status" value="1"/>
</dbReference>
<evidence type="ECO:0000256" key="2">
    <source>
        <dbReference type="SAM" id="MobiDB-lite"/>
    </source>
</evidence>
<sequence length="351" mass="37238">MSTKTSFPTRPLGRSGMAITRIGLGAWAIGGNGWAVGWGPQDDADSIAAIRLAVDRGINWIDTAAVYGLGHSEEIVRRALAQMAPGERPYVFTKCGLTWSADNPQAMPRRTGAPASIRREIEGSLRRLGVERIDLYQMHWPAGDGTPIETYWQELLDLKQEGKVGAIGLSNHNLAQVQDAESLGHVDSLQPPFSAIQRAAAADLIPWCAEHDIGVIVYSPLQSGLLSGAFSAERARALPPDDWRVRNAEFSPPNLDRNLALADALKPIAERHGTTVAAVAAAWTLAWPGVTGAIVGARSAAQVNGLLGAAELELDSDDMDAVAEAIELTGAGAGPVRPPDDSGRLPVNLFA</sequence>
<keyword evidence="1" id="KW-0560">Oxidoreductase</keyword>
<evidence type="ECO:0000256" key="1">
    <source>
        <dbReference type="ARBA" id="ARBA00023002"/>
    </source>
</evidence>
<evidence type="ECO:0000313" key="5">
    <source>
        <dbReference type="Proteomes" id="UP001161094"/>
    </source>
</evidence>
<comment type="caution">
    <text evidence="4">The sequence shown here is derived from an EMBL/GenBank/DDBJ whole genome shotgun (WGS) entry which is preliminary data.</text>
</comment>
<dbReference type="InterPro" id="IPR050523">
    <property type="entry name" value="AKR_Detox_Biosynth"/>
</dbReference>
<dbReference type="PANTHER" id="PTHR43364:SF4">
    <property type="entry name" value="NAD(P)-LINKED OXIDOREDUCTASE SUPERFAMILY PROTEIN"/>
    <property type="match status" value="1"/>
</dbReference>
<dbReference type="Pfam" id="PF00248">
    <property type="entry name" value="Aldo_ket_red"/>
    <property type="match status" value="1"/>
</dbReference>
<reference evidence="4" key="1">
    <citation type="submission" date="2022-09" db="EMBL/GenBank/DDBJ databases">
        <title>Intensive care unit water sources are persistently colonized with multi-drug resistant bacteria and are the site of extensive horizontal gene transfer of antibiotic resistance genes.</title>
        <authorList>
            <person name="Diorio-Toth L."/>
        </authorList>
    </citation>
    <scope>NUCLEOTIDE SEQUENCE</scope>
    <source>
        <strain evidence="4">GD03843</strain>
    </source>
</reference>
<dbReference type="SUPFAM" id="SSF51430">
    <property type="entry name" value="NAD(P)-linked oxidoreductase"/>
    <property type="match status" value="1"/>
</dbReference>
<dbReference type="InterPro" id="IPR036812">
    <property type="entry name" value="NAD(P)_OxRdtase_dom_sf"/>
</dbReference>
<dbReference type="PANTHER" id="PTHR43364">
    <property type="entry name" value="NADH-SPECIFIC METHYLGLYOXAL REDUCTASE-RELATED"/>
    <property type="match status" value="1"/>
</dbReference>
<evidence type="ECO:0000259" key="3">
    <source>
        <dbReference type="Pfam" id="PF00248"/>
    </source>
</evidence>
<dbReference type="Gene3D" id="3.20.20.100">
    <property type="entry name" value="NADP-dependent oxidoreductase domain"/>
    <property type="match status" value="1"/>
</dbReference>
<proteinExistence type="predicted"/>
<name>A0AA42IXI3_9BURK</name>
<feature type="domain" description="NADP-dependent oxidoreductase" evidence="3">
    <location>
        <begin position="21"/>
        <end position="326"/>
    </location>
</feature>